<protein>
    <recommendedName>
        <fullName evidence="5">NEDD8-activating enzyme E1 catalytic subunit</fullName>
        <ecNumber evidence="5">6.2.1.64</ecNumber>
    </recommendedName>
</protein>
<proteinExistence type="inferred from homology"/>
<dbReference type="GO" id="GO:0005634">
    <property type="term" value="C:nucleus"/>
    <property type="evidence" value="ECO:0007669"/>
    <property type="project" value="TreeGrafter"/>
</dbReference>
<dbReference type="GO" id="GO:0019781">
    <property type="term" value="F:NEDD8 activating enzyme activity"/>
    <property type="evidence" value="ECO:0007669"/>
    <property type="project" value="UniProtKB-UniRule"/>
</dbReference>
<dbReference type="InterPro" id="IPR000594">
    <property type="entry name" value="ThiF_NAD_FAD-bd"/>
</dbReference>
<dbReference type="PANTHER" id="PTHR10953">
    <property type="entry name" value="UBIQUITIN-ACTIVATING ENZYME E1"/>
    <property type="match status" value="1"/>
</dbReference>
<dbReference type="InterPro" id="IPR033127">
    <property type="entry name" value="UBQ-activ_enz_E1_Cys_AS"/>
</dbReference>
<evidence type="ECO:0000313" key="8">
    <source>
        <dbReference type="Proteomes" id="UP000192247"/>
    </source>
</evidence>
<dbReference type="SUPFAM" id="SSF69572">
    <property type="entry name" value="Activating enzymes of the ubiquitin-like proteins"/>
    <property type="match status" value="1"/>
</dbReference>
<evidence type="ECO:0000313" key="7">
    <source>
        <dbReference type="EMBL" id="OQR76961.1"/>
    </source>
</evidence>
<dbReference type="AlphaFoldDB" id="A0A1V9XU48"/>
<feature type="domain" description="THIF-type NAD/FAD binding fold" evidence="6">
    <location>
        <begin position="41"/>
        <end position="220"/>
    </location>
</feature>
<dbReference type="PANTHER" id="PTHR10953:SF6">
    <property type="entry name" value="NEDD8-ACTIVATING ENZYME E1 CATALYTIC SUBUNIT"/>
    <property type="match status" value="1"/>
</dbReference>
<dbReference type="STRING" id="418985.A0A1V9XU48"/>
<comment type="function">
    <text evidence="5">Catalytic subunit of the dimeric E1 enzyme, which activates NEDD8.</text>
</comment>
<accession>A0A1V9XU48</accession>
<dbReference type="GO" id="GO:0005524">
    <property type="term" value="F:ATP binding"/>
    <property type="evidence" value="ECO:0007669"/>
    <property type="project" value="UniProtKB-UniRule"/>
</dbReference>
<dbReference type="OrthoDB" id="5977743at2759"/>
<comment type="pathway">
    <text evidence="5">Protein modification; protein neddylation.</text>
</comment>
<evidence type="ECO:0000256" key="1">
    <source>
        <dbReference type="ARBA" id="ARBA00022741"/>
    </source>
</evidence>
<feature type="active site" description="Glycyl thioester intermediate" evidence="4">
    <location>
        <position position="215"/>
    </location>
</feature>
<reference evidence="7 8" key="1">
    <citation type="journal article" date="2017" name="Gigascience">
        <title>Draft genome of the honey bee ectoparasitic mite, Tropilaelaps mercedesae, is shaped by the parasitic life history.</title>
        <authorList>
            <person name="Dong X."/>
            <person name="Armstrong S.D."/>
            <person name="Xia D."/>
            <person name="Makepeace B.L."/>
            <person name="Darby A.C."/>
            <person name="Kadowaki T."/>
        </authorList>
    </citation>
    <scope>NUCLEOTIDE SEQUENCE [LARGE SCALE GENOMIC DNA]</scope>
    <source>
        <strain evidence="7">Wuxi-XJTLU</strain>
    </source>
</reference>
<dbReference type="PROSITE" id="PS00865">
    <property type="entry name" value="UBIQUITIN_ACTIVAT_2"/>
    <property type="match status" value="1"/>
</dbReference>
<dbReference type="GO" id="GO:0045116">
    <property type="term" value="P:protein neddylation"/>
    <property type="evidence" value="ECO:0007669"/>
    <property type="project" value="UniProtKB-UniRule"/>
</dbReference>
<dbReference type="EMBL" id="MNPL01004107">
    <property type="protein sequence ID" value="OQR76961.1"/>
    <property type="molecule type" value="Genomic_DNA"/>
</dbReference>
<keyword evidence="1 5" id="KW-0547">Nucleotide-binding</keyword>
<sequence length="253" mass="28430">MDRSPDGAAGNVDWPSRWADVSKVLDRSGPLSRPDFETGLFNMIRDCKILIIGAGGLGCELLKNLAMMGFINIHVIDMDTIELSNLNRQFLFREKDIGHSKAEVAARFINERVPGVKVTPHFDRIENMEIEFYQQFSIVVCGLDAIAPRRWINRLLCSMLEYGDDGELKQETVHPLVDGGTEGFKGNARVIAPGLTACVECTLDYYPPQDKFPMCTLAQTPRLPEHCVEYVKIVQWPKDNPFGGGIMRVTRQN</sequence>
<dbReference type="InterPro" id="IPR045886">
    <property type="entry name" value="ThiF/MoeB/HesA"/>
</dbReference>
<organism evidence="7 8">
    <name type="scientific">Tropilaelaps mercedesae</name>
    <dbReference type="NCBI Taxonomy" id="418985"/>
    <lineage>
        <taxon>Eukaryota</taxon>
        <taxon>Metazoa</taxon>
        <taxon>Ecdysozoa</taxon>
        <taxon>Arthropoda</taxon>
        <taxon>Chelicerata</taxon>
        <taxon>Arachnida</taxon>
        <taxon>Acari</taxon>
        <taxon>Parasitiformes</taxon>
        <taxon>Mesostigmata</taxon>
        <taxon>Gamasina</taxon>
        <taxon>Dermanyssoidea</taxon>
        <taxon>Laelapidae</taxon>
        <taxon>Tropilaelaps</taxon>
    </lineage>
</organism>
<evidence type="ECO:0000256" key="3">
    <source>
        <dbReference type="ARBA" id="ARBA00022840"/>
    </source>
</evidence>
<keyword evidence="2 5" id="KW-0833">Ubl conjugation pathway</keyword>
<comment type="caution">
    <text evidence="7">The sequence shown here is derived from an EMBL/GenBank/DDBJ whole genome shotgun (WGS) entry which is preliminary data.</text>
</comment>
<dbReference type="GO" id="GO:0005737">
    <property type="term" value="C:cytoplasm"/>
    <property type="evidence" value="ECO:0007669"/>
    <property type="project" value="TreeGrafter"/>
</dbReference>
<comment type="catalytic activity">
    <reaction evidence="5">
        <text>ATP + [NEDD8 protein] + [E1 NEDD8-activating enzyme]-L-cysteine = AMP + diphosphate + [E1 NEDD8-activating enzyme]-S-[NEDD8 protein]-yl-L-cysteine.</text>
        <dbReference type="EC" id="6.2.1.64"/>
    </reaction>
</comment>
<name>A0A1V9XU48_9ACAR</name>
<evidence type="ECO:0000256" key="4">
    <source>
        <dbReference type="PROSITE-ProRule" id="PRU10132"/>
    </source>
</evidence>
<keyword evidence="5" id="KW-0436">Ligase</keyword>
<dbReference type="InterPro" id="IPR035985">
    <property type="entry name" value="Ubiquitin-activating_enz"/>
</dbReference>
<dbReference type="EC" id="6.2.1.64" evidence="5"/>
<keyword evidence="3 5" id="KW-0067">ATP-binding</keyword>
<evidence type="ECO:0000256" key="2">
    <source>
        <dbReference type="ARBA" id="ARBA00022786"/>
    </source>
</evidence>
<dbReference type="Gene3D" id="3.40.50.720">
    <property type="entry name" value="NAD(P)-binding Rossmann-like Domain"/>
    <property type="match status" value="1"/>
</dbReference>
<evidence type="ECO:0000256" key="5">
    <source>
        <dbReference type="RuleBase" id="RU368009"/>
    </source>
</evidence>
<dbReference type="Pfam" id="PF00899">
    <property type="entry name" value="ThiF"/>
    <property type="match status" value="1"/>
</dbReference>
<comment type="similarity">
    <text evidence="5">Belongs to the ubiquitin-activating E1 family. UBA3 subfamily.</text>
</comment>
<gene>
    <name evidence="7" type="ORF">BIW11_07434</name>
</gene>
<dbReference type="Proteomes" id="UP000192247">
    <property type="component" value="Unassembled WGS sequence"/>
</dbReference>
<evidence type="ECO:0000259" key="6">
    <source>
        <dbReference type="Pfam" id="PF00899"/>
    </source>
</evidence>
<dbReference type="InParanoid" id="A0A1V9XU48"/>
<dbReference type="FunFam" id="3.50.50.80:FF:000002">
    <property type="entry name" value="SUMO-activating enzyme subunit 2"/>
    <property type="match status" value="1"/>
</dbReference>
<dbReference type="UniPathway" id="UPA00885"/>
<keyword evidence="8" id="KW-1185">Reference proteome</keyword>
<dbReference type="FunCoup" id="A0A1V9XU48">
    <property type="interactions" value="2297"/>
</dbReference>